<dbReference type="PROSITE" id="PS50928">
    <property type="entry name" value="ABC_TM1"/>
    <property type="match status" value="1"/>
</dbReference>
<dbReference type="Pfam" id="PF00528">
    <property type="entry name" value="BPD_transp_1"/>
    <property type="match status" value="1"/>
</dbReference>
<keyword evidence="7 9" id="KW-1133">Transmembrane helix</keyword>
<comment type="subcellular location">
    <subcellularLocation>
        <location evidence="1">Cell inner membrane</location>
        <topology evidence="1">Multi-pass membrane protein</topology>
    </subcellularLocation>
    <subcellularLocation>
        <location evidence="9">Cell membrane</location>
        <topology evidence="9">Multi-pass membrane protein</topology>
    </subcellularLocation>
</comment>
<keyword evidence="4" id="KW-1003">Cell membrane</keyword>
<keyword evidence="6" id="KW-0029">Amino-acid transport</keyword>
<dbReference type="NCBIfam" id="TIGR03004">
    <property type="entry name" value="ectoine_ehuC"/>
    <property type="match status" value="1"/>
</dbReference>
<protein>
    <submittedName>
        <fullName evidence="11">Ectoine/hydroxyectoine ABC transporter permease subunit EhuC</fullName>
    </submittedName>
</protein>
<comment type="similarity">
    <text evidence="2">Belongs to the binding-protein-dependent transport system permease family. HisMQ subfamily.</text>
</comment>
<feature type="transmembrane region" description="Helical" evidence="9">
    <location>
        <begin position="20"/>
        <end position="42"/>
    </location>
</feature>
<evidence type="ECO:0000256" key="7">
    <source>
        <dbReference type="ARBA" id="ARBA00022989"/>
    </source>
</evidence>
<evidence type="ECO:0000256" key="8">
    <source>
        <dbReference type="ARBA" id="ARBA00023136"/>
    </source>
</evidence>
<name>A0ABW4WEI2_9HYPH</name>
<comment type="caution">
    <text evidence="11">The sequence shown here is derived from an EMBL/GenBank/DDBJ whole genome shotgun (WGS) entry which is preliminary data.</text>
</comment>
<reference evidence="12" key="1">
    <citation type="journal article" date="2019" name="Int. J. Syst. Evol. Microbiol.">
        <title>The Global Catalogue of Microorganisms (GCM) 10K type strain sequencing project: providing services to taxonomists for standard genome sequencing and annotation.</title>
        <authorList>
            <consortium name="The Broad Institute Genomics Platform"/>
            <consortium name="The Broad Institute Genome Sequencing Center for Infectious Disease"/>
            <person name="Wu L."/>
            <person name="Ma J."/>
        </authorList>
    </citation>
    <scope>NUCLEOTIDE SEQUENCE [LARGE SCALE GENOMIC DNA]</scope>
    <source>
        <strain evidence="12">CGMCC 1.16226</strain>
    </source>
</reference>
<dbReference type="NCBIfam" id="TIGR01726">
    <property type="entry name" value="HEQRo_perm_3TM"/>
    <property type="match status" value="1"/>
</dbReference>
<dbReference type="InterPro" id="IPR014342">
    <property type="entry name" value="Ectoine_EhuC"/>
</dbReference>
<organism evidence="11 12">
    <name type="scientific">Mesorhizobium calcicola</name>
    <dbReference type="NCBI Taxonomy" id="1300310"/>
    <lineage>
        <taxon>Bacteria</taxon>
        <taxon>Pseudomonadati</taxon>
        <taxon>Pseudomonadota</taxon>
        <taxon>Alphaproteobacteria</taxon>
        <taxon>Hyphomicrobiales</taxon>
        <taxon>Phyllobacteriaceae</taxon>
        <taxon>Mesorhizobium</taxon>
    </lineage>
</organism>
<evidence type="ECO:0000256" key="2">
    <source>
        <dbReference type="ARBA" id="ARBA00010072"/>
    </source>
</evidence>
<dbReference type="Gene3D" id="1.10.3720.10">
    <property type="entry name" value="MetI-like"/>
    <property type="match status" value="1"/>
</dbReference>
<dbReference type="SUPFAM" id="SSF161098">
    <property type="entry name" value="MetI-like"/>
    <property type="match status" value="1"/>
</dbReference>
<evidence type="ECO:0000256" key="3">
    <source>
        <dbReference type="ARBA" id="ARBA00022448"/>
    </source>
</evidence>
<dbReference type="InterPro" id="IPR043429">
    <property type="entry name" value="ArtM/GltK/GlnP/TcyL/YhdX-like"/>
</dbReference>
<accession>A0ABW4WEI2</accession>
<sequence length="223" mass="24482">MDALFYNEQLLPLLVRGAGVTVRLAAESIIATLIVSFVIGMARRSRSMFLRKAAFVYVEFFRGTSLLVQLFFLYFILPLYGIQLSAEVTAVIGLGLNLGSYGSEIVRSAIESIDAGQVEAARSLSLPHWITFRKVVLPQAVIIMLPSFGNLAIEIVKATSLVSLITIPDLTFNGQSLVYSTGQTSLIWADVLVLYLIINTPLNLLVLWAERRAGRFRGASRGV</sequence>
<dbReference type="InterPro" id="IPR000515">
    <property type="entry name" value="MetI-like"/>
</dbReference>
<dbReference type="CDD" id="cd06261">
    <property type="entry name" value="TM_PBP2"/>
    <property type="match status" value="1"/>
</dbReference>
<dbReference type="PANTHER" id="PTHR30614:SF0">
    <property type="entry name" value="L-CYSTINE TRANSPORT SYSTEM PERMEASE PROTEIN TCYL"/>
    <property type="match status" value="1"/>
</dbReference>
<keyword evidence="12" id="KW-1185">Reference proteome</keyword>
<keyword evidence="3 9" id="KW-0813">Transport</keyword>
<evidence type="ECO:0000256" key="1">
    <source>
        <dbReference type="ARBA" id="ARBA00004429"/>
    </source>
</evidence>
<keyword evidence="8 9" id="KW-0472">Membrane</keyword>
<feature type="transmembrane region" description="Helical" evidence="9">
    <location>
        <begin position="54"/>
        <end position="77"/>
    </location>
</feature>
<evidence type="ECO:0000313" key="11">
    <source>
        <dbReference type="EMBL" id="MFD2054895.1"/>
    </source>
</evidence>
<evidence type="ECO:0000313" key="12">
    <source>
        <dbReference type="Proteomes" id="UP001597349"/>
    </source>
</evidence>
<dbReference type="PANTHER" id="PTHR30614">
    <property type="entry name" value="MEMBRANE COMPONENT OF AMINO ACID ABC TRANSPORTER"/>
    <property type="match status" value="1"/>
</dbReference>
<proteinExistence type="inferred from homology"/>
<dbReference type="Proteomes" id="UP001597349">
    <property type="component" value="Unassembled WGS sequence"/>
</dbReference>
<evidence type="ECO:0000256" key="6">
    <source>
        <dbReference type="ARBA" id="ARBA00022970"/>
    </source>
</evidence>
<dbReference type="InterPro" id="IPR035906">
    <property type="entry name" value="MetI-like_sf"/>
</dbReference>
<dbReference type="RefSeq" id="WP_379020808.1">
    <property type="nucleotide sequence ID" value="NZ_JBHUGY010000027.1"/>
</dbReference>
<gene>
    <name evidence="11" type="primary">ehuC</name>
    <name evidence="11" type="ORF">ACFSQT_18010</name>
</gene>
<feature type="domain" description="ABC transmembrane type-1" evidence="10">
    <location>
        <begin position="18"/>
        <end position="206"/>
    </location>
</feature>
<dbReference type="EMBL" id="JBHUGY010000027">
    <property type="protein sequence ID" value="MFD2054895.1"/>
    <property type="molecule type" value="Genomic_DNA"/>
</dbReference>
<keyword evidence="5 9" id="KW-0812">Transmembrane</keyword>
<evidence type="ECO:0000256" key="9">
    <source>
        <dbReference type="RuleBase" id="RU363032"/>
    </source>
</evidence>
<evidence type="ECO:0000256" key="4">
    <source>
        <dbReference type="ARBA" id="ARBA00022475"/>
    </source>
</evidence>
<feature type="transmembrane region" description="Helical" evidence="9">
    <location>
        <begin position="186"/>
        <end position="208"/>
    </location>
</feature>
<dbReference type="InterPro" id="IPR010065">
    <property type="entry name" value="AA_ABC_transptr_permease_3TM"/>
</dbReference>
<evidence type="ECO:0000259" key="10">
    <source>
        <dbReference type="PROSITE" id="PS50928"/>
    </source>
</evidence>
<evidence type="ECO:0000256" key="5">
    <source>
        <dbReference type="ARBA" id="ARBA00022692"/>
    </source>
</evidence>